<protein>
    <submittedName>
        <fullName evidence="1">Uncharacterized protein</fullName>
    </submittedName>
</protein>
<evidence type="ECO:0000313" key="1">
    <source>
        <dbReference type="EMBL" id="KAH6662682.1"/>
    </source>
</evidence>
<organism evidence="1 2">
    <name type="scientific">Plectosphaerella plurivora</name>
    <dbReference type="NCBI Taxonomy" id="936078"/>
    <lineage>
        <taxon>Eukaryota</taxon>
        <taxon>Fungi</taxon>
        <taxon>Dikarya</taxon>
        <taxon>Ascomycota</taxon>
        <taxon>Pezizomycotina</taxon>
        <taxon>Sordariomycetes</taxon>
        <taxon>Hypocreomycetidae</taxon>
        <taxon>Glomerellales</taxon>
        <taxon>Plectosphaerellaceae</taxon>
        <taxon>Plectosphaerella</taxon>
    </lineage>
</organism>
<comment type="caution">
    <text evidence="1">The sequence shown here is derived from an EMBL/GenBank/DDBJ whole genome shotgun (WGS) entry which is preliminary data.</text>
</comment>
<keyword evidence="2" id="KW-1185">Reference proteome</keyword>
<reference evidence="1" key="1">
    <citation type="journal article" date="2021" name="Nat. Commun.">
        <title>Genetic determinants of endophytism in the Arabidopsis root mycobiome.</title>
        <authorList>
            <person name="Mesny F."/>
            <person name="Miyauchi S."/>
            <person name="Thiergart T."/>
            <person name="Pickel B."/>
            <person name="Atanasova L."/>
            <person name="Karlsson M."/>
            <person name="Huettel B."/>
            <person name="Barry K.W."/>
            <person name="Haridas S."/>
            <person name="Chen C."/>
            <person name="Bauer D."/>
            <person name="Andreopoulos W."/>
            <person name="Pangilinan J."/>
            <person name="LaButti K."/>
            <person name="Riley R."/>
            <person name="Lipzen A."/>
            <person name="Clum A."/>
            <person name="Drula E."/>
            <person name="Henrissat B."/>
            <person name="Kohler A."/>
            <person name="Grigoriev I.V."/>
            <person name="Martin F.M."/>
            <person name="Hacquard S."/>
        </authorList>
    </citation>
    <scope>NUCLEOTIDE SEQUENCE</scope>
    <source>
        <strain evidence="1">MPI-SDFR-AT-0117</strain>
    </source>
</reference>
<dbReference type="OrthoDB" id="4847903at2759"/>
<proteinExistence type="predicted"/>
<gene>
    <name evidence="1" type="ORF">F5X68DRAFT_144822</name>
</gene>
<dbReference type="AlphaFoldDB" id="A0A9P8V1L6"/>
<name>A0A9P8V1L6_9PEZI</name>
<dbReference type="Proteomes" id="UP000770015">
    <property type="component" value="Unassembled WGS sequence"/>
</dbReference>
<dbReference type="EMBL" id="JAGSXJ010000045">
    <property type="protein sequence ID" value="KAH6662682.1"/>
    <property type="molecule type" value="Genomic_DNA"/>
</dbReference>
<accession>A0A9P8V1L6</accession>
<feature type="non-terminal residue" evidence="1">
    <location>
        <position position="1"/>
    </location>
</feature>
<evidence type="ECO:0000313" key="2">
    <source>
        <dbReference type="Proteomes" id="UP000770015"/>
    </source>
</evidence>
<sequence length="95" mass="11050">KDIPRELLPLGEDEIDTNEAIGTLLAYVIILQRNAADRFDIHRLVRLVMRNWLSEQGKEEEQVTKTIHRLSKVFPWPDHGNREVWMAQLPHAQAA</sequence>